<dbReference type="RefSeq" id="WP_094201651.1">
    <property type="nucleotide sequence ID" value="NZ_NBIM01000007.1"/>
</dbReference>
<evidence type="ECO:0000256" key="1">
    <source>
        <dbReference type="ARBA" id="ARBA00010574"/>
    </source>
</evidence>
<dbReference type="GO" id="GO:0042256">
    <property type="term" value="P:cytosolic ribosome assembly"/>
    <property type="evidence" value="ECO:0007669"/>
    <property type="project" value="UniProtKB-UniRule"/>
</dbReference>
<dbReference type="Gene3D" id="3.30.460.10">
    <property type="entry name" value="Beta Polymerase, domain 2"/>
    <property type="match status" value="1"/>
</dbReference>
<dbReference type="PANTHER" id="PTHR21043">
    <property type="entry name" value="IOJAP SUPERFAMILY ORTHOLOG"/>
    <property type="match status" value="1"/>
</dbReference>
<evidence type="ECO:0000256" key="2">
    <source>
        <dbReference type="HAMAP-Rule" id="MF_01477"/>
    </source>
</evidence>
<dbReference type="InterPro" id="IPR004394">
    <property type="entry name" value="Iojap/RsfS/C7orf30"/>
</dbReference>
<proteinExistence type="inferred from homology"/>
<dbReference type="Proteomes" id="UP000242757">
    <property type="component" value="Unassembled WGS sequence"/>
</dbReference>
<comment type="subunit">
    <text evidence="2">Interacts with ribosomal protein uL14 (rplN).</text>
</comment>
<comment type="similarity">
    <text evidence="1 2">Belongs to the Iojap/RsfS family.</text>
</comment>
<comment type="subcellular location">
    <subcellularLocation>
        <location evidence="2">Cytoplasm</location>
    </subcellularLocation>
</comment>
<comment type="function">
    <text evidence="2">Functions as a ribosomal silencing factor. Interacts with ribosomal protein uL14 (rplN), blocking formation of intersubunit bridge B8. Prevents association of the 30S and 50S ribosomal subunits and the formation of functional ribosomes, thus repressing translation.</text>
</comment>
<evidence type="ECO:0000313" key="4">
    <source>
        <dbReference type="Proteomes" id="UP000242757"/>
    </source>
</evidence>
<accession>A0A233RBI6</accession>
<keyword evidence="4" id="KW-1185">Reference proteome</keyword>
<dbReference type="HAMAP" id="MF_01477">
    <property type="entry name" value="Iojap_RsfS"/>
    <property type="match status" value="1"/>
</dbReference>
<dbReference type="NCBIfam" id="TIGR00090">
    <property type="entry name" value="rsfS_iojap_ybeB"/>
    <property type="match status" value="1"/>
</dbReference>
<gene>
    <name evidence="2 3" type="primary">rsfS</name>
    <name evidence="3" type="ORF">B6S08_15130</name>
</gene>
<dbReference type="Pfam" id="PF02410">
    <property type="entry name" value="RsfS"/>
    <property type="match status" value="1"/>
</dbReference>
<dbReference type="OrthoDB" id="9793681at2"/>
<keyword evidence="2" id="KW-0810">Translation regulation</keyword>
<dbReference type="EMBL" id="NBIM01000007">
    <property type="protein sequence ID" value="OXY80763.1"/>
    <property type="molecule type" value="Genomic_DNA"/>
</dbReference>
<dbReference type="GO" id="GO:0043023">
    <property type="term" value="F:ribosomal large subunit binding"/>
    <property type="evidence" value="ECO:0007669"/>
    <property type="project" value="TreeGrafter"/>
</dbReference>
<dbReference type="GO" id="GO:0017148">
    <property type="term" value="P:negative regulation of translation"/>
    <property type="evidence" value="ECO:0007669"/>
    <property type="project" value="UniProtKB-UniRule"/>
</dbReference>
<protein>
    <recommendedName>
        <fullName evidence="2">Ribosomal silencing factor RsfS</fullName>
    </recommendedName>
</protein>
<keyword evidence="2" id="KW-0963">Cytoplasm</keyword>
<dbReference type="PANTHER" id="PTHR21043:SF0">
    <property type="entry name" value="MITOCHONDRIAL ASSEMBLY OF RIBOSOMAL LARGE SUBUNIT PROTEIN 1"/>
    <property type="match status" value="1"/>
</dbReference>
<reference evidence="3 4" key="1">
    <citation type="submission" date="2017-08" db="EMBL/GenBank/DDBJ databases">
        <title>A Genome Sequence of Oceanimonas doudoroffii ATCC 27123T.</title>
        <authorList>
            <person name="Brennan M.A."/>
            <person name="Maclea K.S."/>
            <person name="Mcclelland W.D."/>
            <person name="Trachtenberg A.M."/>
        </authorList>
    </citation>
    <scope>NUCLEOTIDE SEQUENCE [LARGE SCALE GENOMIC DNA]</scope>
    <source>
        <strain evidence="3 4">ATCC 27123</strain>
    </source>
</reference>
<comment type="caution">
    <text evidence="3">The sequence shown here is derived from an EMBL/GenBank/DDBJ whole genome shotgun (WGS) entry which is preliminary data.</text>
</comment>
<sequence>MQDQELHDFIVDKLDDLKARDIRVLDVTGKSTITDCMIICSGNSSRHVNSIADHLATEAKHAGLDLLGIEGQDAGEWVLVDLGEAIVHVMQEETRDFYQLEKLWGGSTAGAMAG</sequence>
<organism evidence="3 4">
    <name type="scientific">Oceanimonas doudoroffii</name>
    <dbReference type="NCBI Taxonomy" id="84158"/>
    <lineage>
        <taxon>Bacteria</taxon>
        <taxon>Pseudomonadati</taxon>
        <taxon>Pseudomonadota</taxon>
        <taxon>Gammaproteobacteria</taxon>
        <taxon>Aeromonadales</taxon>
        <taxon>Aeromonadaceae</taxon>
        <taxon>Oceanimonas</taxon>
    </lineage>
</organism>
<name>A0A233RBI6_9GAMM</name>
<keyword evidence="2" id="KW-0678">Repressor</keyword>
<dbReference type="GO" id="GO:0005737">
    <property type="term" value="C:cytoplasm"/>
    <property type="evidence" value="ECO:0007669"/>
    <property type="project" value="UniProtKB-SubCell"/>
</dbReference>
<dbReference type="SUPFAM" id="SSF81301">
    <property type="entry name" value="Nucleotidyltransferase"/>
    <property type="match status" value="1"/>
</dbReference>
<evidence type="ECO:0000313" key="3">
    <source>
        <dbReference type="EMBL" id="OXY80763.1"/>
    </source>
</evidence>
<dbReference type="AlphaFoldDB" id="A0A233RBI6"/>
<dbReference type="InterPro" id="IPR043519">
    <property type="entry name" value="NT_sf"/>
</dbReference>
<dbReference type="GO" id="GO:0090071">
    <property type="term" value="P:negative regulation of ribosome biogenesis"/>
    <property type="evidence" value="ECO:0007669"/>
    <property type="project" value="UniProtKB-UniRule"/>
</dbReference>